<proteinExistence type="predicted"/>
<evidence type="ECO:0000313" key="3">
    <source>
        <dbReference type="EMBL" id="MEU6825677.1"/>
    </source>
</evidence>
<feature type="compositionally biased region" description="Pro residues" evidence="1">
    <location>
        <begin position="46"/>
        <end position="55"/>
    </location>
</feature>
<accession>A0ABV3BZE9</accession>
<reference evidence="3 4" key="1">
    <citation type="submission" date="2024-06" db="EMBL/GenBank/DDBJ databases">
        <title>The Natural Products Discovery Center: Release of the First 8490 Sequenced Strains for Exploring Actinobacteria Biosynthetic Diversity.</title>
        <authorList>
            <person name="Kalkreuter E."/>
            <person name="Kautsar S.A."/>
            <person name="Yang D."/>
            <person name="Bader C.D."/>
            <person name="Teijaro C.N."/>
            <person name="Fluegel L."/>
            <person name="Davis C.M."/>
            <person name="Simpson J.R."/>
            <person name="Lauterbach L."/>
            <person name="Steele A.D."/>
            <person name="Gui C."/>
            <person name="Meng S."/>
            <person name="Li G."/>
            <person name="Viehrig K."/>
            <person name="Ye F."/>
            <person name="Su P."/>
            <person name="Kiefer A.F."/>
            <person name="Nichols A."/>
            <person name="Cepeda A.J."/>
            <person name="Yan W."/>
            <person name="Fan B."/>
            <person name="Jiang Y."/>
            <person name="Adhikari A."/>
            <person name="Zheng C.-J."/>
            <person name="Schuster L."/>
            <person name="Cowan T.M."/>
            <person name="Smanski M.J."/>
            <person name="Chevrette M.G."/>
            <person name="De Carvalho L.P.S."/>
            <person name="Shen B."/>
        </authorList>
    </citation>
    <scope>NUCLEOTIDE SEQUENCE [LARGE SCALE GENOMIC DNA]</scope>
    <source>
        <strain evidence="3 4">NPDC046838</strain>
    </source>
</reference>
<name>A0ABV3BZE9_9ACTN</name>
<evidence type="ECO:0000313" key="4">
    <source>
        <dbReference type="Proteomes" id="UP001551176"/>
    </source>
</evidence>
<feature type="compositionally biased region" description="Pro residues" evidence="1">
    <location>
        <begin position="66"/>
        <end position="77"/>
    </location>
</feature>
<evidence type="ECO:0000256" key="2">
    <source>
        <dbReference type="SAM" id="Phobius"/>
    </source>
</evidence>
<protein>
    <submittedName>
        <fullName evidence="3">Uncharacterized protein</fullName>
    </submittedName>
</protein>
<dbReference type="RefSeq" id="WP_359356344.1">
    <property type="nucleotide sequence ID" value="NZ_JBEYXV010000021.1"/>
</dbReference>
<feature type="region of interest" description="Disordered" evidence="1">
    <location>
        <begin position="1"/>
        <end position="99"/>
    </location>
</feature>
<feature type="compositionally biased region" description="Pro residues" evidence="1">
    <location>
        <begin position="26"/>
        <end position="37"/>
    </location>
</feature>
<feature type="compositionally biased region" description="Low complexity" evidence="1">
    <location>
        <begin position="56"/>
        <end position="65"/>
    </location>
</feature>
<keyword evidence="2" id="KW-0472">Membrane</keyword>
<sequence>MSYNQPGPYGGQQPQQPGPYGQQPQQPGPYGQPPQAPQPGYGYPQQAPPQAPPQAPQQGGYSQPQQPAPYGQPPQPPYGQQAPYGQVPPPPPGGGGGKKTGLIIAAVAVVAAAAVGGYFVFAGGDDDKGGKNGGSSNVAGGGGDDSGIKDDGPHKLTTPSLVMTDYKKDESRSDGLNSIDLDKAEAAGVKNPKDVQAQYQSGSKDNPMAQKVLTFGGVYGDIADPEGVVDHMFTNARKKNEAGGANGESVTLVGEPKEYKPAGLDGAVLKCQEMKVDLGGGAGTSGSTAGTSGSSGSSKMSAATCIWGDHSTLGYVVTTDVASALAGTPADLDEAASTTAKFRGEVRVKL</sequence>
<organism evidence="3 4">
    <name type="scientific">Streptomyces atriruber</name>
    <dbReference type="NCBI Taxonomy" id="545121"/>
    <lineage>
        <taxon>Bacteria</taxon>
        <taxon>Bacillati</taxon>
        <taxon>Actinomycetota</taxon>
        <taxon>Actinomycetes</taxon>
        <taxon>Kitasatosporales</taxon>
        <taxon>Streptomycetaceae</taxon>
        <taxon>Streptomyces</taxon>
    </lineage>
</organism>
<dbReference type="Proteomes" id="UP001551176">
    <property type="component" value="Unassembled WGS sequence"/>
</dbReference>
<feature type="transmembrane region" description="Helical" evidence="2">
    <location>
        <begin position="101"/>
        <end position="121"/>
    </location>
</feature>
<feature type="region of interest" description="Disordered" evidence="1">
    <location>
        <begin position="123"/>
        <end position="179"/>
    </location>
</feature>
<gene>
    <name evidence="3" type="ORF">ABZ921_34125</name>
</gene>
<keyword evidence="2" id="KW-1133">Transmembrane helix</keyword>
<evidence type="ECO:0000256" key="1">
    <source>
        <dbReference type="SAM" id="MobiDB-lite"/>
    </source>
</evidence>
<feature type="compositionally biased region" description="Low complexity" evidence="1">
    <location>
        <begin position="1"/>
        <end position="25"/>
    </location>
</feature>
<keyword evidence="2" id="KW-0812">Transmembrane</keyword>
<dbReference type="EMBL" id="JBEYXV010000021">
    <property type="protein sequence ID" value="MEU6825677.1"/>
    <property type="molecule type" value="Genomic_DNA"/>
</dbReference>
<keyword evidence="4" id="KW-1185">Reference proteome</keyword>
<comment type="caution">
    <text evidence="3">The sequence shown here is derived from an EMBL/GenBank/DDBJ whole genome shotgun (WGS) entry which is preliminary data.</text>
</comment>